<dbReference type="InterPro" id="IPR012816">
    <property type="entry name" value="NADAR"/>
</dbReference>
<protein>
    <recommendedName>
        <fullName evidence="9">Riboflavin biosynthesis intermediates N-glycosidase</fullName>
    </recommendedName>
</protein>
<evidence type="ECO:0008006" key="9">
    <source>
        <dbReference type="Google" id="ProtNLM"/>
    </source>
</evidence>
<dbReference type="SUPFAM" id="SSF143990">
    <property type="entry name" value="YbiA-like"/>
    <property type="match status" value="1"/>
</dbReference>
<keyword evidence="8" id="KW-1185">Reference proteome</keyword>
<sequence length="913" mass="104469">MEQPSEEKNPIIETMDDSGIFSFRDEYAFLSNMFPCTISYKGNTYNNVEAAFQAQKDPTRAKEFSRLTGKEAKRKGRTVRLRPDWESVRVNIMEELILAKFTQNADLKTVLLKTRDVKLVEGNTWNDHFWGVSKGKGENKLGVILMKIRQQMLIKEEKQKMANVGRKNKASKPDLYEQTTQKIIALMESGKLPWQQGWDNNVGAALVCPINGKSRHRYSRINSVYLSFIMAEKESNDPRFFTMGMLNAQNRIFRERVAALKEQGDPVNPELEWQYGVRKGAKSVLIQMSWKQTHDKNGNPLPEDEQYWAKRFCNVFHASDCVRREYLRDADGNPILDADGKCTYKEHPLKPYVPKERGYTHEEQYEIAEGILKASGAVIKHDVPAAKPHPCYSPSTDDIHLPPKEAFPSLGEYYATALHELAHWTSHKNRLDRNLTGEHGSPEYAKEELRAELASAYLALDFGLPMNPTNHAAYVQSWVQDLKEDKMEIFRASAEARKIADYIKGFMPERFRMEDLTVANEDVIIDSAEDKAPEEKAVTTDTPSIGDTMPIPVTDLRTLTLPPEALARGTARFYKYLLTERPADAGAIPKENLYLVDSDDKSARYGAAYYEKQLPASVAAAYEMTPDYNYFANKSMHVTIYQHKEGVSPTASLPYLNRDYEITAQENYVRTDMMREHGLDQILAHYAVRPPQEGRFLEEGDLIETDGRIFRVADVGFVEQELNVHKGDFVLTPLADERVQQLRTAAQESVGEDTYRLYCDKIREMFYRAAQTEETMRTHPGVFAMTDVPQENERIYGDRDYAQGFRERAYQSGISSYTPMDERGWQKADMEFAVEEIKASLADDADAYLELDRLRSNIADTIQRNSPYAAISQDRSYGKEIVRNAEKEPSIKRLLSVNELEVREPALVVQYIR</sequence>
<evidence type="ECO:0000313" key="8">
    <source>
        <dbReference type="Proteomes" id="UP001500399"/>
    </source>
</evidence>
<evidence type="ECO:0000259" key="6">
    <source>
        <dbReference type="Pfam" id="PF18818"/>
    </source>
</evidence>
<organism evidence="7 8">
    <name type="scientific">Selenomonas dianae</name>
    <dbReference type="NCBI Taxonomy" id="135079"/>
    <lineage>
        <taxon>Bacteria</taxon>
        <taxon>Bacillati</taxon>
        <taxon>Bacillota</taxon>
        <taxon>Negativicutes</taxon>
        <taxon>Selenomonadales</taxon>
        <taxon>Selenomonadaceae</taxon>
        <taxon>Selenomonas</taxon>
    </lineage>
</organism>
<dbReference type="CDD" id="cd15457">
    <property type="entry name" value="NADAR"/>
    <property type="match status" value="1"/>
</dbReference>
<evidence type="ECO:0000256" key="2">
    <source>
        <dbReference type="ARBA" id="ARBA00000751"/>
    </source>
</evidence>
<gene>
    <name evidence="7" type="ORF">GCM10008919_08840</name>
</gene>
<feature type="domain" description="Defence against restriction A C-terminal" evidence="5">
    <location>
        <begin position="572"/>
        <end position="628"/>
    </location>
</feature>
<dbReference type="Pfam" id="PF08401">
    <property type="entry name" value="ArdcN"/>
    <property type="match status" value="1"/>
</dbReference>
<dbReference type="Pfam" id="PF18818">
    <property type="entry name" value="MPTase-PolyVal"/>
    <property type="match status" value="1"/>
</dbReference>
<evidence type="ECO:0000259" key="3">
    <source>
        <dbReference type="Pfam" id="PF08401"/>
    </source>
</evidence>
<dbReference type="Pfam" id="PF18789">
    <property type="entry name" value="DarA_C"/>
    <property type="match status" value="1"/>
</dbReference>
<dbReference type="Pfam" id="PF08719">
    <property type="entry name" value="NADAR"/>
    <property type="match status" value="1"/>
</dbReference>
<feature type="domain" description="Polyvalent protein metallopeptidase" evidence="6">
    <location>
        <begin position="368"/>
        <end position="494"/>
    </location>
</feature>
<evidence type="ECO:0000313" key="7">
    <source>
        <dbReference type="EMBL" id="GAA0207823.1"/>
    </source>
</evidence>
<dbReference type="InterPro" id="IPR037238">
    <property type="entry name" value="YbiA-like_sf"/>
</dbReference>
<comment type="catalytic activity">
    <reaction evidence="2">
        <text>2,5-diamino-6-hydroxy-4-(5-phosphoribosylamino)-pyrimidine + H2O = 2,5,6-triamino-4-hydroxypyrimidine + D-ribose 5-phosphate</text>
        <dbReference type="Rhea" id="RHEA:23436"/>
        <dbReference type="ChEBI" id="CHEBI:15377"/>
        <dbReference type="ChEBI" id="CHEBI:58614"/>
        <dbReference type="ChEBI" id="CHEBI:78346"/>
        <dbReference type="ChEBI" id="CHEBI:137796"/>
    </reaction>
</comment>
<evidence type="ECO:0000259" key="4">
    <source>
        <dbReference type="Pfam" id="PF08719"/>
    </source>
</evidence>
<evidence type="ECO:0000256" key="1">
    <source>
        <dbReference type="ARBA" id="ARBA00000022"/>
    </source>
</evidence>
<evidence type="ECO:0000259" key="5">
    <source>
        <dbReference type="Pfam" id="PF18789"/>
    </source>
</evidence>
<dbReference type="Gene3D" id="1.10.357.40">
    <property type="entry name" value="YbiA-like"/>
    <property type="match status" value="1"/>
</dbReference>
<dbReference type="InterPro" id="IPR013610">
    <property type="entry name" value="ArdC_N"/>
</dbReference>
<name>A0ABN0SZU4_9FIRM</name>
<proteinExistence type="predicted"/>
<feature type="domain" description="NADAR" evidence="4">
    <location>
        <begin position="25"/>
        <end position="152"/>
    </location>
</feature>
<feature type="domain" description="N-terminal" evidence="3">
    <location>
        <begin position="174"/>
        <end position="297"/>
    </location>
</feature>
<dbReference type="InterPro" id="IPR041459">
    <property type="entry name" value="MPTase-PolyVal"/>
</dbReference>
<dbReference type="Proteomes" id="UP001500399">
    <property type="component" value="Unassembled WGS sequence"/>
</dbReference>
<dbReference type="EMBL" id="BAAACR010000005">
    <property type="protein sequence ID" value="GAA0207823.1"/>
    <property type="molecule type" value="Genomic_DNA"/>
</dbReference>
<comment type="catalytic activity">
    <reaction evidence="1">
        <text>5-amino-6-(5-phospho-D-ribosylamino)uracil + H2O = 5,6-diaminouracil + D-ribose 5-phosphate</text>
        <dbReference type="Rhea" id="RHEA:55020"/>
        <dbReference type="ChEBI" id="CHEBI:15377"/>
        <dbReference type="ChEBI" id="CHEBI:46252"/>
        <dbReference type="ChEBI" id="CHEBI:58453"/>
        <dbReference type="ChEBI" id="CHEBI:78346"/>
    </reaction>
</comment>
<reference evidence="7 8" key="1">
    <citation type="journal article" date="2019" name="Int. J. Syst. Evol. Microbiol.">
        <title>The Global Catalogue of Microorganisms (GCM) 10K type strain sequencing project: providing services to taxonomists for standard genome sequencing and annotation.</title>
        <authorList>
            <consortium name="The Broad Institute Genomics Platform"/>
            <consortium name="The Broad Institute Genome Sequencing Center for Infectious Disease"/>
            <person name="Wu L."/>
            <person name="Ma J."/>
        </authorList>
    </citation>
    <scope>NUCLEOTIDE SEQUENCE [LARGE SCALE GENOMIC DNA]</scope>
    <source>
        <strain evidence="7 8">JCM 8542</strain>
    </source>
</reference>
<accession>A0ABN0SZU4</accession>
<comment type="caution">
    <text evidence="7">The sequence shown here is derived from an EMBL/GenBank/DDBJ whole genome shotgun (WGS) entry which is preliminary data.</text>
</comment>
<dbReference type="InterPro" id="IPR041501">
    <property type="entry name" value="DarA_C"/>
</dbReference>